<sequence length="63" mass="6473">PALRAAGRATGYQPLHDAQVASRRAARKDLWLGVLASFVFGLTAQGIAVTLIVLAANLGGSGR</sequence>
<dbReference type="GO" id="GO:0005524">
    <property type="term" value="F:ATP binding"/>
    <property type="evidence" value="ECO:0007669"/>
    <property type="project" value="UniProtKB-KW"/>
</dbReference>
<dbReference type="EMBL" id="VEVS01000176">
    <property type="protein sequence ID" value="TNO39743.1"/>
    <property type="molecule type" value="Genomic_DNA"/>
</dbReference>
<keyword evidence="2" id="KW-0067">ATP-binding</keyword>
<keyword evidence="1" id="KW-0812">Transmembrane</keyword>
<accession>A0A5C4YBU7</accession>
<gene>
    <name evidence="2" type="ORF">FH034_10780</name>
</gene>
<feature type="non-terminal residue" evidence="2">
    <location>
        <position position="1"/>
    </location>
</feature>
<dbReference type="Proteomes" id="UP000312397">
    <property type="component" value="Unassembled WGS sequence"/>
</dbReference>
<organism evidence="2 3">
    <name type="scientific">Campylobacter jejuni</name>
    <dbReference type="NCBI Taxonomy" id="197"/>
    <lineage>
        <taxon>Bacteria</taxon>
        <taxon>Pseudomonadati</taxon>
        <taxon>Campylobacterota</taxon>
        <taxon>Epsilonproteobacteria</taxon>
        <taxon>Campylobacterales</taxon>
        <taxon>Campylobacteraceae</taxon>
        <taxon>Campylobacter</taxon>
    </lineage>
</organism>
<keyword evidence="1" id="KW-1133">Transmembrane helix</keyword>
<keyword evidence="1" id="KW-0472">Membrane</keyword>
<reference evidence="2 3" key="1">
    <citation type="submission" date="2019-06" db="EMBL/GenBank/DDBJ databases">
        <title>Epidemiology of MDR Campylobacter spp.</title>
        <authorList>
            <person name="Addetia A."/>
            <person name="Greninger A."/>
            <person name="Fang F."/>
        </authorList>
    </citation>
    <scope>NUCLEOTIDE SEQUENCE [LARGE SCALE GENOMIC DNA]</scope>
    <source>
        <strain evidence="2 3">HMC314</strain>
    </source>
</reference>
<evidence type="ECO:0000313" key="3">
    <source>
        <dbReference type="Proteomes" id="UP000312397"/>
    </source>
</evidence>
<dbReference type="AlphaFoldDB" id="A0A5C4YBU7"/>
<name>A0A5C4YBU7_CAMJU</name>
<evidence type="ECO:0000313" key="2">
    <source>
        <dbReference type="EMBL" id="TNO39743.1"/>
    </source>
</evidence>
<comment type="caution">
    <text evidence="2">The sequence shown here is derived from an EMBL/GenBank/DDBJ whole genome shotgun (WGS) entry which is preliminary data.</text>
</comment>
<evidence type="ECO:0000256" key="1">
    <source>
        <dbReference type="SAM" id="Phobius"/>
    </source>
</evidence>
<keyword evidence="2" id="KW-0547">Nucleotide-binding</keyword>
<proteinExistence type="predicted"/>
<dbReference type="RefSeq" id="WP_251831989.1">
    <property type="nucleotide sequence ID" value="NZ_VEVS01000176.1"/>
</dbReference>
<protein>
    <submittedName>
        <fullName evidence="2">ABC transporter ATP-binding protein</fullName>
    </submittedName>
</protein>
<feature type="transmembrane region" description="Helical" evidence="1">
    <location>
        <begin position="30"/>
        <end position="56"/>
    </location>
</feature>